<evidence type="ECO:0000256" key="7">
    <source>
        <dbReference type="ARBA" id="ARBA00023136"/>
    </source>
</evidence>
<dbReference type="PROSITE" id="PS00714">
    <property type="entry name" value="NA_DICARBOXYL_SYMP_2"/>
    <property type="match status" value="1"/>
</dbReference>
<evidence type="ECO:0000256" key="4">
    <source>
        <dbReference type="ARBA" id="ARBA00022692"/>
    </source>
</evidence>
<dbReference type="SUPFAM" id="SSF118215">
    <property type="entry name" value="Proton glutamate symport protein"/>
    <property type="match status" value="1"/>
</dbReference>
<dbReference type="Proteomes" id="UP000198908">
    <property type="component" value="Unassembled WGS sequence"/>
</dbReference>
<dbReference type="GO" id="GO:0015138">
    <property type="term" value="F:fumarate transmembrane transporter activity"/>
    <property type="evidence" value="ECO:0007669"/>
    <property type="project" value="TreeGrafter"/>
</dbReference>
<feature type="transmembrane region" description="Helical" evidence="9">
    <location>
        <begin position="12"/>
        <end position="31"/>
    </location>
</feature>
<dbReference type="InterPro" id="IPR001991">
    <property type="entry name" value="Na-dicarboxylate_symporter"/>
</dbReference>
<gene>
    <name evidence="10" type="ORF">SAMN05421548_101217</name>
</gene>
<keyword evidence="6 9" id="KW-1133">Transmembrane helix</keyword>
<dbReference type="FunFam" id="1.10.3860.10:FF:000001">
    <property type="entry name" value="C4-dicarboxylate transport protein"/>
    <property type="match status" value="1"/>
</dbReference>
<organism evidence="10 11">
    <name type="scientific">Paraburkholderia lycopersici</name>
    <dbReference type="NCBI Taxonomy" id="416944"/>
    <lineage>
        <taxon>Bacteria</taxon>
        <taxon>Pseudomonadati</taxon>
        <taxon>Pseudomonadota</taxon>
        <taxon>Betaproteobacteria</taxon>
        <taxon>Burkholderiales</taxon>
        <taxon>Burkholderiaceae</taxon>
        <taxon>Paraburkholderia</taxon>
    </lineage>
</organism>
<comment type="subcellular location">
    <subcellularLocation>
        <location evidence="1">Cell membrane</location>
        <topology evidence="1">Multi-pass membrane protein</topology>
    </subcellularLocation>
</comment>
<name>A0A1G6GRA1_9BURK</name>
<feature type="transmembrane region" description="Helical" evidence="9">
    <location>
        <begin position="43"/>
        <end position="64"/>
    </location>
</feature>
<dbReference type="GO" id="GO:0070778">
    <property type="term" value="P:L-aspartate transmembrane transport"/>
    <property type="evidence" value="ECO:0007669"/>
    <property type="project" value="TreeGrafter"/>
</dbReference>
<evidence type="ECO:0000313" key="11">
    <source>
        <dbReference type="Proteomes" id="UP000198908"/>
    </source>
</evidence>
<keyword evidence="3" id="KW-1003">Cell membrane</keyword>
<dbReference type="AlphaFoldDB" id="A0A1G6GRA1"/>
<dbReference type="GO" id="GO:0015366">
    <property type="term" value="F:malate:proton symporter activity"/>
    <property type="evidence" value="ECO:0007669"/>
    <property type="project" value="TreeGrafter"/>
</dbReference>
<evidence type="ECO:0000256" key="5">
    <source>
        <dbReference type="ARBA" id="ARBA00022847"/>
    </source>
</evidence>
<evidence type="ECO:0000256" key="3">
    <source>
        <dbReference type="ARBA" id="ARBA00022475"/>
    </source>
</evidence>
<reference evidence="11" key="1">
    <citation type="submission" date="2016-09" db="EMBL/GenBank/DDBJ databases">
        <authorList>
            <person name="Varghese N."/>
            <person name="Submissions S."/>
        </authorList>
    </citation>
    <scope>NUCLEOTIDE SEQUENCE [LARGE SCALE GENOMIC DNA]</scope>
    <source>
        <strain evidence="11">TNe-862</strain>
    </source>
</reference>
<feature type="transmembrane region" description="Helical" evidence="9">
    <location>
        <begin position="150"/>
        <end position="167"/>
    </location>
</feature>
<evidence type="ECO:0000256" key="6">
    <source>
        <dbReference type="ARBA" id="ARBA00022989"/>
    </source>
</evidence>
<dbReference type="PANTHER" id="PTHR42865:SF1">
    <property type="entry name" value="AEROBIC C4-DICARBOXYLATE TRANSPORT PROTEIN"/>
    <property type="match status" value="1"/>
</dbReference>
<comment type="function">
    <text evidence="8">Responsible for the transport of dicarboxylates such as succinate, fumarate, and malate from the periplasm across the membrane.</text>
</comment>
<dbReference type="Pfam" id="PF00375">
    <property type="entry name" value="SDF"/>
    <property type="match status" value="1"/>
</dbReference>
<dbReference type="EMBL" id="FMYQ01000001">
    <property type="protein sequence ID" value="SDB84373.1"/>
    <property type="molecule type" value="Genomic_DNA"/>
</dbReference>
<proteinExistence type="predicted"/>
<feature type="transmembrane region" description="Helical" evidence="9">
    <location>
        <begin position="188"/>
        <end position="213"/>
    </location>
</feature>
<keyword evidence="5" id="KW-0769">Symport</keyword>
<dbReference type="InterPro" id="IPR036458">
    <property type="entry name" value="Na:dicarbo_symporter_sf"/>
</dbReference>
<dbReference type="RefSeq" id="WP_091993264.1">
    <property type="nucleotide sequence ID" value="NZ_FMYQ01000001.1"/>
</dbReference>
<dbReference type="PROSITE" id="PS00713">
    <property type="entry name" value="NA_DICARBOXYL_SYMP_1"/>
    <property type="match status" value="1"/>
</dbReference>
<dbReference type="GO" id="GO:0005886">
    <property type="term" value="C:plasma membrane"/>
    <property type="evidence" value="ECO:0007669"/>
    <property type="project" value="UniProtKB-SubCell"/>
</dbReference>
<keyword evidence="2" id="KW-0813">Transport</keyword>
<evidence type="ECO:0000256" key="8">
    <source>
        <dbReference type="ARBA" id="ARBA00053346"/>
    </source>
</evidence>
<dbReference type="PRINTS" id="PR00173">
    <property type="entry name" value="EDTRNSPORT"/>
</dbReference>
<dbReference type="NCBIfam" id="NF002461">
    <property type="entry name" value="PRK01663.1"/>
    <property type="match status" value="1"/>
</dbReference>
<dbReference type="InterPro" id="IPR018107">
    <property type="entry name" value="Na-dicarboxylate_symporter_CS"/>
</dbReference>
<keyword evidence="4 9" id="KW-0812">Transmembrane</keyword>
<feature type="transmembrane region" description="Helical" evidence="9">
    <location>
        <begin position="76"/>
        <end position="97"/>
    </location>
</feature>
<keyword evidence="7 9" id="KW-0472">Membrane</keyword>
<dbReference type="NCBIfam" id="NF009587">
    <property type="entry name" value="PRK13027.1"/>
    <property type="match status" value="1"/>
</dbReference>
<accession>A0A1G6GRA1</accession>
<evidence type="ECO:0000256" key="1">
    <source>
        <dbReference type="ARBA" id="ARBA00004651"/>
    </source>
</evidence>
<feature type="transmembrane region" description="Helical" evidence="9">
    <location>
        <begin position="381"/>
        <end position="401"/>
    </location>
</feature>
<dbReference type="OrthoDB" id="9766690at2"/>
<dbReference type="STRING" id="416944.SAMN05421548_101217"/>
<dbReference type="PANTHER" id="PTHR42865">
    <property type="entry name" value="PROTON/GLUTAMATE-ASPARTATE SYMPORTER"/>
    <property type="match status" value="1"/>
</dbReference>
<keyword evidence="11" id="KW-1185">Reference proteome</keyword>
<feature type="transmembrane region" description="Helical" evidence="9">
    <location>
        <begin position="305"/>
        <end position="338"/>
    </location>
</feature>
<feature type="transmembrane region" description="Helical" evidence="9">
    <location>
        <begin position="219"/>
        <end position="240"/>
    </location>
</feature>
<protein>
    <submittedName>
        <fullName evidence="10">Aerobic C4-dicarboxylate transport protein</fullName>
    </submittedName>
</protein>
<sequence>MTKFFNSLFGRVVIALVAGIVVGAVFPHFAQSLRPLGDGFLKLIKMVIGPIVFCVVVSGMAHAGDLKKVGRVGLKSVIYFEAMTTVALVIGAVLAYVTRPGAGMNVDLHSLDAASLATYTEHARSLKDTAAFLLKIIPDTAFDAFAKGDILQILVFSVLFGSALSLLGPKAQRVNSLIDELAQVFFRVMGFIIKLAPLGVLGAIAFTTGTYGVASLKQLGLLVIVFYASCIVFVAVVLGVVMRLAGFSVFKLIRYLREELSIVLGTASSDAVLPQIMRKLEWMGVKDSTVGLVIPTGYSFNLDGFSIYLTLAVIFIAQATNTPLSMHDLIVVVLVSLVTSKGAHGIPGSAIVILAATLSAIPAIPVLGLVLILPVDWFVGIARALTNLIGNCVATVVVAVWERDIDKARARRVLNLDEGFLYVPAGADDADRAPGEDDALGGKPAHA</sequence>
<evidence type="ECO:0000313" key="10">
    <source>
        <dbReference type="EMBL" id="SDB84373.1"/>
    </source>
</evidence>
<dbReference type="Gene3D" id="1.10.3860.10">
    <property type="entry name" value="Sodium:dicarboxylate symporter"/>
    <property type="match status" value="1"/>
</dbReference>
<dbReference type="GO" id="GO:0015141">
    <property type="term" value="F:succinate transmembrane transporter activity"/>
    <property type="evidence" value="ECO:0007669"/>
    <property type="project" value="TreeGrafter"/>
</dbReference>
<evidence type="ECO:0000256" key="9">
    <source>
        <dbReference type="SAM" id="Phobius"/>
    </source>
</evidence>
<feature type="transmembrane region" description="Helical" evidence="9">
    <location>
        <begin position="350"/>
        <end position="375"/>
    </location>
</feature>
<evidence type="ECO:0000256" key="2">
    <source>
        <dbReference type="ARBA" id="ARBA00022448"/>
    </source>
</evidence>